<dbReference type="EMBL" id="FXTA01000002">
    <property type="protein sequence ID" value="SMO62538.1"/>
    <property type="molecule type" value="Genomic_DNA"/>
</dbReference>
<reference evidence="3 4" key="1">
    <citation type="submission" date="2017-05" db="EMBL/GenBank/DDBJ databases">
        <authorList>
            <person name="Varghese N."/>
            <person name="Submissions S."/>
        </authorList>
    </citation>
    <scope>NUCLEOTIDE SEQUENCE [LARGE SCALE GENOMIC DNA]</scope>
    <source>
        <strain evidence="3 4">DSM 19382</strain>
    </source>
</reference>
<sequence>MIPRVFISSTYYDLKHVRERLEKFIENYGFEPVLFESDKITYQHGSPIDQSAYYEVGLCHIMILIIGGRYGSPVNSSNIEEERKKYDDEFISITRREFETSIANNIPVLIFIDKNVNSDYETYKENQDFFDDLYAKQKTENKKFKFAHVDHINIFKFLDIVKTKPIKTFDKVEQIENYLKNQFSGLFYLYLEGLKKQSSDTKILDTISELNNISLRMNEMLTSVGKQILGNDKEEYEKVIKKQFEIMLDFYTEKFSSSISFVNTLSSEELKEIDLFKILMVIYNEALLLEIPRLKNWTKYEEWADYNKNIDQQILNKVQSDISTVDPRIILKRFDYRKLNQELKQKVLPFIKDELDQQELFKRLINALTSELDELPF</sequence>
<organism evidence="3 4">
    <name type="scientific">Flavobacterium resistens</name>
    <dbReference type="NCBI Taxonomy" id="443612"/>
    <lineage>
        <taxon>Bacteria</taxon>
        <taxon>Pseudomonadati</taxon>
        <taxon>Bacteroidota</taxon>
        <taxon>Flavobacteriia</taxon>
        <taxon>Flavobacteriales</taxon>
        <taxon>Flavobacteriaceae</taxon>
        <taxon>Flavobacterium</taxon>
    </lineage>
</organism>
<proteinExistence type="predicted"/>
<evidence type="ECO:0000313" key="3">
    <source>
        <dbReference type="EMBL" id="SMO62538.1"/>
    </source>
</evidence>
<protein>
    <submittedName>
        <fullName evidence="2">DUF4062 domain-containing protein</fullName>
    </submittedName>
</protein>
<feature type="domain" description="DUF4062" evidence="1">
    <location>
        <begin position="4"/>
        <end position="100"/>
    </location>
</feature>
<gene>
    <name evidence="2" type="ORF">GJU42_03030</name>
    <name evidence="3" type="ORF">SAMN06265349_102861</name>
</gene>
<evidence type="ECO:0000313" key="4">
    <source>
        <dbReference type="Proteomes" id="UP000317289"/>
    </source>
</evidence>
<evidence type="ECO:0000313" key="5">
    <source>
        <dbReference type="Proteomes" id="UP000468990"/>
    </source>
</evidence>
<accession>A0A521CT26</accession>
<dbReference type="Pfam" id="PF13271">
    <property type="entry name" value="DUF4062"/>
    <property type="match status" value="1"/>
</dbReference>
<reference evidence="2 5" key="2">
    <citation type="submission" date="2019-11" db="EMBL/GenBank/DDBJ databases">
        <title>Flavobacterium resistens genome.</title>
        <authorList>
            <person name="Wilson V.M."/>
            <person name="Newman J.D."/>
        </authorList>
    </citation>
    <scope>NUCLEOTIDE SEQUENCE [LARGE SCALE GENOMIC DNA]</scope>
    <source>
        <strain evidence="2 5">DSM 19382</strain>
    </source>
</reference>
<evidence type="ECO:0000313" key="2">
    <source>
        <dbReference type="EMBL" id="MRX66932.1"/>
    </source>
</evidence>
<dbReference type="AlphaFoldDB" id="A0A521CT26"/>
<evidence type="ECO:0000259" key="1">
    <source>
        <dbReference type="Pfam" id="PF13271"/>
    </source>
</evidence>
<dbReference type="OrthoDB" id="9810187at2"/>
<name>A0A521CT26_9FLAO</name>
<keyword evidence="5" id="KW-1185">Reference proteome</keyword>
<dbReference type="EMBL" id="WKKG01000001">
    <property type="protein sequence ID" value="MRX66932.1"/>
    <property type="molecule type" value="Genomic_DNA"/>
</dbReference>
<dbReference type="RefSeq" id="WP_142450510.1">
    <property type="nucleotide sequence ID" value="NZ_FXTA01000002.1"/>
</dbReference>
<dbReference type="Proteomes" id="UP000317289">
    <property type="component" value="Unassembled WGS sequence"/>
</dbReference>
<dbReference type="InterPro" id="IPR025139">
    <property type="entry name" value="DUF4062"/>
</dbReference>
<dbReference type="Proteomes" id="UP000468990">
    <property type="component" value="Unassembled WGS sequence"/>
</dbReference>